<evidence type="ECO:0000256" key="2">
    <source>
        <dbReference type="SAM" id="MobiDB-lite"/>
    </source>
</evidence>
<evidence type="ECO:0000256" key="1">
    <source>
        <dbReference type="ARBA" id="ARBA00023136"/>
    </source>
</evidence>
<dbReference type="InterPro" id="IPR029052">
    <property type="entry name" value="Metallo-depent_PP-like"/>
</dbReference>
<dbReference type="STRING" id="1442368.A0A0D2E0K7"/>
<dbReference type="PANTHER" id="PTHR13315:SF4">
    <property type="entry name" value="METALLOPHOSPHOESTERASE, ISOFORM E"/>
    <property type="match status" value="1"/>
</dbReference>
<keyword evidence="1" id="KW-0472">Membrane</keyword>
<dbReference type="PANTHER" id="PTHR13315">
    <property type="entry name" value="METALLO PHOSPHOESTERASE RELATED"/>
    <property type="match status" value="1"/>
</dbReference>
<dbReference type="InterPro" id="IPR033308">
    <property type="entry name" value="PGAP5/Cdc1/Ted1"/>
</dbReference>
<name>A0A0D2E0K7_9EURO</name>
<dbReference type="GO" id="GO:0005783">
    <property type="term" value="C:endoplasmic reticulum"/>
    <property type="evidence" value="ECO:0007669"/>
    <property type="project" value="TreeGrafter"/>
</dbReference>
<sequence>MKANALLRIRRRLLSLPSALVLLWICVLFWGERYTFQQSVARCVWRQWESWPGHARPHHVLLVADPQLVDPHTYPDRPWPLSSLTVIYTDRYLRRSYRYLQEYLLPDATLFLGDLFDGGREWGTTDSTSPEERYKRFGSQFWLKEYIRFSNLFLRSWTKGPSASAAEPTGRRLLASLPGNHDLGFAAGIQLPVKERFDVYFGPLNRIDIIGNHSFVHLDTVSLSAMDQVDPVTGSSGAGDGSAAATSSSRIWKPVEDFLVAAKSIRAKAVQHTCETRLDWKRPLPQLQSPSIQNAADVEQSDATQRIHYPVSSSQFPTIVLSHVPLYRSSETNCGPMRERGNVIPLQAGYQYQNVLTPLISQDIVKHLTAEEITMIYSGDDHDYCEIEHNEFTGRIREITVKSMSWAMGIRKPGVQLVSLWNPVDVTKAMSSDSSLSTPRDTVQNHLCLLPDQLNIFIRYGQVLGLTLCILLLCTLRYNPSTATEEAYRDKSEPLLPTSESHSHHIHTLDTSKSSCVQNGPAGQRLSTRKMGGYGHLPASSRTSSPSKPPYIDYAPNSSPSPGELDSDDWGMPKSTKAHQWERNRPPRSRLAFFGQSLWRTAWPVVLIYGWLIWNG</sequence>
<dbReference type="OrthoDB" id="5977743at2759"/>
<dbReference type="RefSeq" id="XP_013287344.1">
    <property type="nucleotide sequence ID" value="XM_013431890.1"/>
</dbReference>
<dbReference type="AlphaFoldDB" id="A0A0D2E0K7"/>
<dbReference type="SUPFAM" id="SSF56300">
    <property type="entry name" value="Metallo-dependent phosphatases"/>
    <property type="match status" value="1"/>
</dbReference>
<evidence type="ECO:0008006" key="5">
    <source>
        <dbReference type="Google" id="ProtNLM"/>
    </source>
</evidence>
<dbReference type="GO" id="GO:0016020">
    <property type="term" value="C:membrane"/>
    <property type="evidence" value="ECO:0007669"/>
    <property type="project" value="GOC"/>
</dbReference>
<accession>A0A0D2E0K7</accession>
<dbReference type="Proteomes" id="UP000053029">
    <property type="component" value="Unassembled WGS sequence"/>
</dbReference>
<protein>
    <recommendedName>
        <fullName evidence="5">Calcineurin-like phosphoesterase domain-containing protein</fullName>
    </recommendedName>
</protein>
<feature type="region of interest" description="Disordered" evidence="2">
    <location>
        <begin position="487"/>
        <end position="584"/>
    </location>
</feature>
<gene>
    <name evidence="3" type="ORF">Z517_02781</name>
</gene>
<evidence type="ECO:0000313" key="4">
    <source>
        <dbReference type="Proteomes" id="UP000053029"/>
    </source>
</evidence>
<evidence type="ECO:0000313" key="3">
    <source>
        <dbReference type="EMBL" id="KIW83536.1"/>
    </source>
</evidence>
<dbReference type="GO" id="GO:0006506">
    <property type="term" value="P:GPI anchor biosynthetic process"/>
    <property type="evidence" value="ECO:0007669"/>
    <property type="project" value="InterPro"/>
</dbReference>
<organism evidence="3 4">
    <name type="scientific">Fonsecaea pedrosoi CBS 271.37</name>
    <dbReference type="NCBI Taxonomy" id="1442368"/>
    <lineage>
        <taxon>Eukaryota</taxon>
        <taxon>Fungi</taxon>
        <taxon>Dikarya</taxon>
        <taxon>Ascomycota</taxon>
        <taxon>Pezizomycotina</taxon>
        <taxon>Eurotiomycetes</taxon>
        <taxon>Chaetothyriomycetidae</taxon>
        <taxon>Chaetothyriales</taxon>
        <taxon>Herpotrichiellaceae</taxon>
        <taxon>Fonsecaea</taxon>
    </lineage>
</organism>
<dbReference type="HOGENOM" id="CLU_011607_2_0_1"/>
<keyword evidence="4" id="KW-1185">Reference proteome</keyword>
<proteinExistence type="predicted"/>
<dbReference type="VEuPathDB" id="FungiDB:Z517_02781"/>
<feature type="compositionally biased region" description="Basic and acidic residues" evidence="2">
    <location>
        <begin position="501"/>
        <end position="510"/>
    </location>
</feature>
<reference evidence="3 4" key="1">
    <citation type="submission" date="2015-01" db="EMBL/GenBank/DDBJ databases">
        <title>The Genome Sequence of Fonsecaea pedrosoi CBS 271.37.</title>
        <authorList>
            <consortium name="The Broad Institute Genomics Platform"/>
            <person name="Cuomo C."/>
            <person name="de Hoog S."/>
            <person name="Gorbushina A."/>
            <person name="Stielow B."/>
            <person name="Teixiera M."/>
            <person name="Abouelleil A."/>
            <person name="Chapman S.B."/>
            <person name="Priest M."/>
            <person name="Young S.K."/>
            <person name="Wortman J."/>
            <person name="Nusbaum C."/>
            <person name="Birren B."/>
        </authorList>
    </citation>
    <scope>NUCLEOTIDE SEQUENCE [LARGE SCALE GENOMIC DNA]</scope>
    <source>
        <strain evidence="3 4">CBS 271.37</strain>
    </source>
</reference>
<dbReference type="GeneID" id="25302271"/>
<dbReference type="EMBL" id="KN846970">
    <property type="protein sequence ID" value="KIW83536.1"/>
    <property type="molecule type" value="Genomic_DNA"/>
</dbReference>